<dbReference type="AlphaFoldDB" id="A0A1C7LZY9"/>
<evidence type="ECO:0000313" key="2">
    <source>
        <dbReference type="EMBL" id="OBZ69786.1"/>
    </source>
</evidence>
<accession>A0A1C7LZY9</accession>
<keyword evidence="1" id="KW-1133">Transmembrane helix</keyword>
<organism evidence="2 3">
    <name type="scientific">Grifola frondosa</name>
    <name type="common">Maitake</name>
    <name type="synonym">Polyporus frondosus</name>
    <dbReference type="NCBI Taxonomy" id="5627"/>
    <lineage>
        <taxon>Eukaryota</taxon>
        <taxon>Fungi</taxon>
        <taxon>Dikarya</taxon>
        <taxon>Basidiomycota</taxon>
        <taxon>Agaricomycotina</taxon>
        <taxon>Agaricomycetes</taxon>
        <taxon>Polyporales</taxon>
        <taxon>Grifolaceae</taxon>
        <taxon>Grifola</taxon>
    </lineage>
</organism>
<keyword evidence="1" id="KW-0812">Transmembrane</keyword>
<evidence type="ECO:0000256" key="1">
    <source>
        <dbReference type="SAM" id="Phobius"/>
    </source>
</evidence>
<dbReference type="EMBL" id="LUGG01000015">
    <property type="protein sequence ID" value="OBZ69786.1"/>
    <property type="molecule type" value="Genomic_DNA"/>
</dbReference>
<protein>
    <submittedName>
        <fullName evidence="2">Uncharacterized protein</fullName>
    </submittedName>
</protein>
<name>A0A1C7LZY9_GRIFR</name>
<comment type="caution">
    <text evidence="2">The sequence shown here is derived from an EMBL/GenBank/DDBJ whole genome shotgun (WGS) entry which is preliminary data.</text>
</comment>
<sequence length="87" mass="9990">MSSRCNWFSSPHFPHCFLLSLLTYHKWLAIPRALLYYPGSVIYLIYHSGWMMLLSSPESISPCLRASCSSCRVGCLFPVPHRCTRHA</sequence>
<evidence type="ECO:0000313" key="3">
    <source>
        <dbReference type="Proteomes" id="UP000092993"/>
    </source>
</evidence>
<keyword evidence="1" id="KW-0472">Membrane</keyword>
<proteinExistence type="predicted"/>
<keyword evidence="3" id="KW-1185">Reference proteome</keyword>
<gene>
    <name evidence="2" type="ORF">A0H81_10483</name>
</gene>
<dbReference type="Proteomes" id="UP000092993">
    <property type="component" value="Unassembled WGS sequence"/>
</dbReference>
<reference evidence="2 3" key="1">
    <citation type="submission" date="2016-03" db="EMBL/GenBank/DDBJ databases">
        <title>Whole genome sequencing of Grifola frondosa 9006-11.</title>
        <authorList>
            <person name="Min B."/>
            <person name="Park H."/>
            <person name="Kim J.-G."/>
            <person name="Cho H."/>
            <person name="Oh Y.-L."/>
            <person name="Kong W.-S."/>
            <person name="Choi I.-G."/>
        </authorList>
    </citation>
    <scope>NUCLEOTIDE SEQUENCE [LARGE SCALE GENOMIC DNA]</scope>
    <source>
        <strain evidence="2 3">9006-11</strain>
    </source>
</reference>
<feature type="transmembrane region" description="Helical" evidence="1">
    <location>
        <begin position="27"/>
        <end position="46"/>
    </location>
</feature>